<evidence type="ECO:0000313" key="5">
    <source>
        <dbReference type="Proteomes" id="UP000008142"/>
    </source>
</evidence>
<dbReference type="EMBL" id="DS990642">
    <property type="protein sequence ID" value="EGC48965.1"/>
    <property type="molecule type" value="Genomic_DNA"/>
</dbReference>
<dbReference type="OrthoDB" id="4188641at2759"/>
<evidence type="ECO:0000256" key="3">
    <source>
        <dbReference type="PROSITE-ProRule" id="PRU00023"/>
    </source>
</evidence>
<name>F0UST8_AJEC8</name>
<dbReference type="PANTHER" id="PTHR24198:SF165">
    <property type="entry name" value="ANKYRIN REPEAT-CONTAINING PROTEIN-RELATED"/>
    <property type="match status" value="1"/>
</dbReference>
<protein>
    <submittedName>
        <fullName evidence="4">Ankyrin repeat protein</fullName>
    </submittedName>
</protein>
<dbReference type="PANTHER" id="PTHR24198">
    <property type="entry name" value="ANKYRIN REPEAT AND PROTEIN KINASE DOMAIN-CONTAINING PROTEIN"/>
    <property type="match status" value="1"/>
</dbReference>
<dbReference type="STRING" id="544711.F0UST8"/>
<keyword evidence="2 3" id="KW-0040">ANK repeat</keyword>
<keyword evidence="1" id="KW-0677">Repeat</keyword>
<evidence type="ECO:0000256" key="2">
    <source>
        <dbReference type="ARBA" id="ARBA00023043"/>
    </source>
</evidence>
<dbReference type="SMART" id="SM00248">
    <property type="entry name" value="ANK"/>
    <property type="match status" value="5"/>
</dbReference>
<dbReference type="Gene3D" id="1.25.40.20">
    <property type="entry name" value="Ankyrin repeat-containing domain"/>
    <property type="match status" value="2"/>
</dbReference>
<dbReference type="AlphaFoldDB" id="F0UST8"/>
<dbReference type="InterPro" id="IPR002110">
    <property type="entry name" value="Ankyrin_rpt"/>
</dbReference>
<dbReference type="PROSITE" id="PS50297">
    <property type="entry name" value="ANK_REP_REGION"/>
    <property type="match status" value="3"/>
</dbReference>
<feature type="repeat" description="ANK" evidence="3">
    <location>
        <begin position="241"/>
        <end position="273"/>
    </location>
</feature>
<evidence type="ECO:0000313" key="4">
    <source>
        <dbReference type="EMBL" id="EGC48965.1"/>
    </source>
</evidence>
<dbReference type="SUPFAM" id="SSF48403">
    <property type="entry name" value="Ankyrin repeat"/>
    <property type="match status" value="1"/>
</dbReference>
<sequence>MASDGPCTQPTSAPPRPQKPLLHSVSFSSFLDFLAWIFFANAVTFPSTPDSLSGRLFTLGSWTVFHHRLITPLLSYCRFLLRADRPPPQMGGLAKLSAEVVRLIAWHLDSEKDIYFFALISRTFYHWIVDLLYKLNSCRNEGSALLWACRKGQQSTAQLSLTYSFQSKEEAVRRKSSRSALLLACENGHVKLVELLFQKRLADFTIETPSTASLLTAGNGHRNSTQSLLQNGADIDFTDINGDTPLMKAVSKGHENVAKILLCKGANPNFRNEWGGTALLTAAVFGHVGLLHLLLEKGVELNHMVSGGTALHWAAAKGHKDIVIVLLQKGARTDLVDELGDTAIDRAKYRGHLEVAKLIADHGN</sequence>
<feature type="repeat" description="ANK" evidence="3">
    <location>
        <begin position="274"/>
        <end position="306"/>
    </location>
</feature>
<accession>F0UST8</accession>
<proteinExistence type="predicted"/>
<reference evidence="5" key="1">
    <citation type="submission" date="2008-07" db="EMBL/GenBank/DDBJ databases">
        <title>Annotation of Ajellomyces capsulatus strain H88.</title>
        <authorList>
            <person name="Champion M."/>
            <person name="Cuomo C."/>
            <person name="Ma L.-J."/>
            <person name="Henn M.R."/>
            <person name="Sil A."/>
            <person name="Goldman B."/>
            <person name="Young S.K."/>
            <person name="Kodira C.D."/>
            <person name="Zeng Q."/>
            <person name="Koehrsen M."/>
            <person name="Alvarado L."/>
            <person name="Berlin A."/>
            <person name="Borenstein D."/>
            <person name="Chen Z."/>
            <person name="Engels R."/>
            <person name="Freedman E."/>
            <person name="Gellesch M."/>
            <person name="Goldberg J."/>
            <person name="Griggs A."/>
            <person name="Gujja S."/>
            <person name="Heiman D."/>
            <person name="Hepburn T."/>
            <person name="Howarth C."/>
            <person name="Jen D."/>
            <person name="Larson L."/>
            <person name="Lewis B."/>
            <person name="Mehta T."/>
            <person name="Park D."/>
            <person name="Pearson M."/>
            <person name="Roberts A."/>
            <person name="Saif S."/>
            <person name="Shea T."/>
            <person name="Shenoy N."/>
            <person name="Sisk P."/>
            <person name="Stolte C."/>
            <person name="Sykes S."/>
            <person name="Walk T."/>
            <person name="White J."/>
            <person name="Yandava C."/>
            <person name="Klein B."/>
            <person name="McEwen J.G."/>
            <person name="Puccia R."/>
            <person name="Goldman G.H."/>
            <person name="Felipe M.S."/>
            <person name="Nino-Vega G."/>
            <person name="San-Blas G."/>
            <person name="Taylor J."/>
            <person name="Mendoza L."/>
            <person name="Galagan J."/>
            <person name="Nusbaum C."/>
            <person name="Birren B."/>
        </authorList>
    </citation>
    <scope>NUCLEOTIDE SEQUENCE [LARGE SCALE GENOMIC DNA]</scope>
    <source>
        <strain evidence="5">H88</strain>
    </source>
</reference>
<dbReference type="PROSITE" id="PS50088">
    <property type="entry name" value="ANK_REPEAT"/>
    <property type="match status" value="3"/>
</dbReference>
<organism evidence="5">
    <name type="scientific">Ajellomyces capsulatus (strain H88)</name>
    <name type="common">Darling's disease fungus</name>
    <name type="synonym">Histoplasma capsulatum</name>
    <dbReference type="NCBI Taxonomy" id="544711"/>
    <lineage>
        <taxon>Eukaryota</taxon>
        <taxon>Fungi</taxon>
        <taxon>Dikarya</taxon>
        <taxon>Ascomycota</taxon>
        <taxon>Pezizomycotina</taxon>
        <taxon>Eurotiomycetes</taxon>
        <taxon>Eurotiomycetidae</taxon>
        <taxon>Onygenales</taxon>
        <taxon>Ajellomycetaceae</taxon>
        <taxon>Histoplasma</taxon>
    </lineage>
</organism>
<evidence type="ECO:0000256" key="1">
    <source>
        <dbReference type="ARBA" id="ARBA00022737"/>
    </source>
</evidence>
<dbReference type="VEuPathDB" id="FungiDB:I7I53_02146"/>
<feature type="repeat" description="ANK" evidence="3">
    <location>
        <begin position="306"/>
        <end position="338"/>
    </location>
</feature>
<dbReference type="OMA" id="YHEDAHW"/>
<gene>
    <name evidence="4" type="ORF">HCEG_08180</name>
</gene>
<dbReference type="Proteomes" id="UP000008142">
    <property type="component" value="Unassembled WGS sequence"/>
</dbReference>
<dbReference type="InterPro" id="IPR036770">
    <property type="entry name" value="Ankyrin_rpt-contain_sf"/>
</dbReference>
<dbReference type="HOGENOM" id="CLU_000134_48_0_1"/>
<dbReference type="Pfam" id="PF12796">
    <property type="entry name" value="Ank_2"/>
    <property type="match status" value="3"/>
</dbReference>